<organism evidence="3 4">
    <name type="scientific">Cannabis sativa</name>
    <name type="common">Hemp</name>
    <name type="synonym">Marijuana</name>
    <dbReference type="NCBI Taxonomy" id="3483"/>
    <lineage>
        <taxon>Eukaryota</taxon>
        <taxon>Viridiplantae</taxon>
        <taxon>Streptophyta</taxon>
        <taxon>Embryophyta</taxon>
        <taxon>Tracheophyta</taxon>
        <taxon>Spermatophyta</taxon>
        <taxon>Magnoliopsida</taxon>
        <taxon>eudicotyledons</taxon>
        <taxon>Gunneridae</taxon>
        <taxon>Pentapetalae</taxon>
        <taxon>rosids</taxon>
        <taxon>fabids</taxon>
        <taxon>Rosales</taxon>
        <taxon>Cannabaceae</taxon>
        <taxon>Cannabis</taxon>
    </lineage>
</organism>
<dbReference type="SMART" id="SM00848">
    <property type="entry name" value="Inhibitor_I29"/>
    <property type="match status" value="1"/>
</dbReference>
<dbReference type="InterPro" id="IPR038765">
    <property type="entry name" value="Papain-like_cys_pep_sf"/>
</dbReference>
<dbReference type="EMBL" id="JAATIQ010000271">
    <property type="protein sequence ID" value="KAF4365726.1"/>
    <property type="molecule type" value="Genomic_DNA"/>
</dbReference>
<evidence type="ECO:0000313" key="4">
    <source>
        <dbReference type="Proteomes" id="UP000583929"/>
    </source>
</evidence>
<evidence type="ECO:0000313" key="3">
    <source>
        <dbReference type="EMBL" id="KAF4365726.1"/>
    </source>
</evidence>
<proteinExistence type="predicted"/>
<protein>
    <recommendedName>
        <fullName evidence="2">Cathepsin propeptide inhibitor domain-containing protein</fullName>
    </recommendedName>
</protein>
<comment type="caution">
    <text evidence="3">The sequence shown here is derived from an EMBL/GenBank/DDBJ whole genome shotgun (WGS) entry which is preliminary data.</text>
</comment>
<feature type="region of interest" description="Disordered" evidence="1">
    <location>
        <begin position="95"/>
        <end position="123"/>
    </location>
</feature>
<accession>A0A7J6F529</accession>
<dbReference type="Proteomes" id="UP000583929">
    <property type="component" value="Unassembled WGS sequence"/>
</dbReference>
<gene>
    <name evidence="3" type="ORF">G4B88_009449</name>
</gene>
<evidence type="ECO:0000256" key="1">
    <source>
        <dbReference type="SAM" id="MobiDB-lite"/>
    </source>
</evidence>
<name>A0A7J6F529_CANSA</name>
<dbReference type="AlphaFoldDB" id="A0A7J6F529"/>
<sequence length="123" mass="14749">MKNKRLRCGEIRLLMVRRKKTMKMGAVRRYSTPMRVKRDDPKEERLYRLRVFEDNMAFVTKYNQMPNSSYTLSLNAFADLTHYEFKASRLGFSPFLSSRPRLSSDAEIETLESQKRRGRRTRF</sequence>
<evidence type="ECO:0000259" key="2">
    <source>
        <dbReference type="SMART" id="SM00848"/>
    </source>
</evidence>
<keyword evidence="4" id="KW-1185">Reference proteome</keyword>
<dbReference type="Gene3D" id="1.10.287.2250">
    <property type="match status" value="1"/>
</dbReference>
<reference evidence="3 4" key="1">
    <citation type="journal article" date="2020" name="bioRxiv">
        <title>Sequence and annotation of 42 cannabis genomes reveals extensive copy number variation in cannabinoid synthesis and pathogen resistance genes.</title>
        <authorList>
            <person name="Mckernan K.J."/>
            <person name="Helbert Y."/>
            <person name="Kane L.T."/>
            <person name="Ebling H."/>
            <person name="Zhang L."/>
            <person name="Liu B."/>
            <person name="Eaton Z."/>
            <person name="Mclaughlin S."/>
            <person name="Kingan S."/>
            <person name="Baybayan P."/>
            <person name="Concepcion G."/>
            <person name="Jordan M."/>
            <person name="Riva A."/>
            <person name="Barbazuk W."/>
            <person name="Harkins T."/>
        </authorList>
    </citation>
    <scope>NUCLEOTIDE SEQUENCE [LARGE SCALE GENOMIC DNA]</scope>
    <source>
        <strain evidence="4">cv. Jamaican Lion 4</strain>
        <tissue evidence="3">Leaf</tissue>
    </source>
</reference>
<feature type="domain" description="Cathepsin propeptide inhibitor" evidence="2">
    <location>
        <begin position="37"/>
        <end position="85"/>
    </location>
</feature>
<dbReference type="InterPro" id="IPR013201">
    <property type="entry name" value="Prot_inhib_I29"/>
</dbReference>
<dbReference type="Pfam" id="PF08246">
    <property type="entry name" value="Inhibitor_I29"/>
    <property type="match status" value="1"/>
</dbReference>
<dbReference type="SUPFAM" id="SSF54001">
    <property type="entry name" value="Cysteine proteinases"/>
    <property type="match status" value="1"/>
</dbReference>